<evidence type="ECO:0000256" key="1">
    <source>
        <dbReference type="SAM" id="MobiDB-lite"/>
    </source>
</evidence>
<dbReference type="eggNOG" id="ENOG502SEJ9">
    <property type="taxonomic scope" value="Eukaryota"/>
</dbReference>
<organism evidence="3">
    <name type="scientific">Anopheles darlingi</name>
    <name type="common">Mosquito</name>
    <dbReference type="NCBI Taxonomy" id="43151"/>
    <lineage>
        <taxon>Eukaryota</taxon>
        <taxon>Metazoa</taxon>
        <taxon>Ecdysozoa</taxon>
        <taxon>Arthropoda</taxon>
        <taxon>Hexapoda</taxon>
        <taxon>Insecta</taxon>
        <taxon>Pterygota</taxon>
        <taxon>Neoptera</taxon>
        <taxon>Endopterygota</taxon>
        <taxon>Diptera</taxon>
        <taxon>Nematocera</taxon>
        <taxon>Culicoidea</taxon>
        <taxon>Culicidae</taxon>
        <taxon>Anophelinae</taxon>
        <taxon>Anopheles</taxon>
    </lineage>
</organism>
<dbReference type="OMA" id="KCDSSEQ"/>
<evidence type="ECO:0000313" key="3">
    <source>
        <dbReference type="EMBL" id="ETN58055.1"/>
    </source>
</evidence>
<feature type="transmembrane region" description="Helical" evidence="2">
    <location>
        <begin position="86"/>
        <end position="104"/>
    </location>
</feature>
<evidence type="ECO:0000256" key="2">
    <source>
        <dbReference type="SAM" id="Phobius"/>
    </source>
</evidence>
<feature type="transmembrane region" description="Helical" evidence="2">
    <location>
        <begin position="212"/>
        <end position="231"/>
    </location>
</feature>
<keyword evidence="2" id="KW-0472">Membrane</keyword>
<name>W5J5B2_ANODA</name>
<dbReference type="VEuPathDB" id="VectorBase:ADAC010370"/>
<feature type="compositionally biased region" description="Polar residues" evidence="1">
    <location>
        <begin position="20"/>
        <end position="32"/>
    </location>
</feature>
<reference evidence="3 5" key="1">
    <citation type="journal article" date="2010" name="BMC Genomics">
        <title>Combination of measures distinguishes pre-miRNAs from other stem-loops in the genome of the newly sequenced Anopheles darlingi.</title>
        <authorList>
            <person name="Mendes N.D."/>
            <person name="Freitas A.T."/>
            <person name="Vasconcelos A.T."/>
            <person name="Sagot M.F."/>
        </authorList>
    </citation>
    <scope>NUCLEOTIDE SEQUENCE</scope>
</reference>
<dbReference type="AlphaFoldDB" id="W5J5B2"/>
<gene>
    <name evidence="3" type="ORF">AND_010370</name>
</gene>
<keyword evidence="2" id="KW-0812">Transmembrane</keyword>
<proteinExistence type="predicted"/>
<accession>W5J5B2</accession>
<feature type="transmembrane region" description="Helical" evidence="2">
    <location>
        <begin position="159"/>
        <end position="178"/>
    </location>
</feature>
<evidence type="ECO:0000313" key="4">
    <source>
        <dbReference type="EnsemblMetazoa" id="ADAC010370-PA"/>
    </source>
</evidence>
<evidence type="ECO:0000313" key="5">
    <source>
        <dbReference type="Proteomes" id="UP000000673"/>
    </source>
</evidence>
<dbReference type="PANTHER" id="PTHR28640">
    <property type="entry name" value="ADP-RIBOSYLATION FACTOR-LIKE PROTEIN 6-INTERACTING PROTEIN 6"/>
    <property type="match status" value="1"/>
</dbReference>
<dbReference type="InterPro" id="IPR029383">
    <property type="entry name" value="ARL6IP6"/>
</dbReference>
<reference evidence="3" key="3">
    <citation type="journal article" date="2013" name="Nucleic Acids Res.">
        <title>The genome of Anopheles darlingi, the main neotropical malaria vector.</title>
        <authorList>
            <person name="Marinotti O."/>
            <person name="Cerqueira G.C."/>
            <person name="de Almeida L.G."/>
            <person name="Ferro M.I."/>
            <person name="Loreto E.L."/>
            <person name="Zaha A."/>
            <person name="Teixeira S.M."/>
            <person name="Wespiser A.R."/>
            <person name="Almeida E Silva A."/>
            <person name="Schlindwein A.D."/>
            <person name="Pacheco A.C."/>
            <person name="Silva A.L."/>
            <person name="Graveley B.R."/>
            <person name="Walenz B.P."/>
            <person name="Lima Bde A."/>
            <person name="Ribeiro C.A."/>
            <person name="Nunes-Silva C.G."/>
            <person name="de Carvalho C.R."/>
            <person name="Soares C.M."/>
            <person name="de Menezes C.B."/>
            <person name="Matiolli C."/>
            <person name="Caffrey D."/>
            <person name="Araujo D.A."/>
            <person name="de Oliveira D.M."/>
            <person name="Golenbock D."/>
            <person name="Grisard E.C."/>
            <person name="Fantinatti-Garboggini F."/>
            <person name="de Carvalho F.M."/>
            <person name="Barcellos F.G."/>
            <person name="Prosdocimi F."/>
            <person name="May G."/>
            <person name="Azevedo Junior G.M."/>
            <person name="Guimaraes G.M."/>
            <person name="Goldman G.H."/>
            <person name="Padilha I.Q."/>
            <person name="Batista Jda S."/>
            <person name="Ferro J.A."/>
            <person name="Ribeiro J.M."/>
            <person name="Fietto J.L."/>
            <person name="Dabbas K.M."/>
            <person name="Cerdeira L."/>
            <person name="Agnez-Lima L.F."/>
            <person name="Brocchi M."/>
            <person name="de Carvalho M.O."/>
            <person name="Teixeira Mde M."/>
            <person name="Diniz Maia Mde M."/>
            <person name="Goldman M.H."/>
            <person name="Cruz Schneider M.P."/>
            <person name="Felipe M.S."/>
            <person name="Hungria M."/>
            <person name="Nicolas M.F."/>
            <person name="Pereira M."/>
            <person name="Montes M.A."/>
            <person name="Cantao M.E."/>
            <person name="Vincentz M."/>
            <person name="Rafael M.S."/>
            <person name="Silverman N."/>
            <person name="Stoco P.H."/>
            <person name="Souza R.C."/>
            <person name="Vicentini R."/>
            <person name="Gazzinelli R.T."/>
            <person name="Neves Rde O."/>
            <person name="Silva R."/>
            <person name="Astolfi-Filho S."/>
            <person name="Maciel T.E."/>
            <person name="Urmenyi T.P."/>
            <person name="Tadei W.P."/>
            <person name="Camargo E.P."/>
            <person name="de Vasconcelos A.T."/>
        </authorList>
    </citation>
    <scope>NUCLEOTIDE SEQUENCE</scope>
</reference>
<dbReference type="HOGENOM" id="CLU_1195730_0_0_1"/>
<dbReference type="STRING" id="43151.W5J5B2"/>
<reference evidence="3" key="2">
    <citation type="submission" date="2010-05" db="EMBL/GenBank/DDBJ databases">
        <authorList>
            <person name="Almeida L.G."/>
            <person name="Nicolas M.F."/>
            <person name="Souza R.C."/>
            <person name="Vasconcelos A.T.R."/>
        </authorList>
    </citation>
    <scope>NUCLEOTIDE SEQUENCE</scope>
</reference>
<reference evidence="4" key="4">
    <citation type="submission" date="2015-06" db="UniProtKB">
        <authorList>
            <consortium name="EnsemblMetazoa"/>
        </authorList>
    </citation>
    <scope>IDENTIFICATION</scope>
</reference>
<keyword evidence="2" id="KW-1133">Transmembrane helix</keyword>
<dbReference type="PANTHER" id="PTHR28640:SF1">
    <property type="entry name" value="ADP-RIBOSYLATION FACTOR-LIKE PROTEIN 6-INTERACTING PROTEIN 6"/>
    <property type="match status" value="1"/>
</dbReference>
<keyword evidence="5" id="KW-1185">Reference proteome</keyword>
<sequence length="232" mass="25481">MDSTLHELRKDPTVLAAQRNGNGKQAVPTTATGWYENGSKHDSEVQRPRRLSFNGSDMELSQLKGAKIDGTSSSTSTATVVDTKHMLVLLALATTIAVSVRYLLPTVDATTMRTFASQCLAALGSFWQDLMERFSRLRPAMTTWTMESVVPRAEQTAHVLYALAFGLLVSAFTWYVIYLDSSIPGVNPPTPFSASKNRYRGGSRTAERRFHLGYITAMVSGLVVFLIVLLGE</sequence>
<dbReference type="VEuPathDB" id="VectorBase:ADAR2_005078"/>
<dbReference type="Pfam" id="PF15062">
    <property type="entry name" value="ARL6IP6"/>
    <property type="match status" value="1"/>
</dbReference>
<dbReference type="EnsemblMetazoa" id="ADAC010370-RA">
    <property type="protein sequence ID" value="ADAC010370-PA"/>
    <property type="gene ID" value="ADAC010370"/>
</dbReference>
<dbReference type="Proteomes" id="UP000000673">
    <property type="component" value="Unassembled WGS sequence"/>
</dbReference>
<dbReference type="EMBL" id="ADMH02002175">
    <property type="protein sequence ID" value="ETN58055.1"/>
    <property type="molecule type" value="Genomic_DNA"/>
</dbReference>
<protein>
    <submittedName>
        <fullName evidence="3 4">Uncharacterized protein</fullName>
    </submittedName>
</protein>
<feature type="region of interest" description="Disordered" evidence="1">
    <location>
        <begin position="20"/>
        <end position="46"/>
    </location>
</feature>